<dbReference type="Proteomes" id="UP001610631">
    <property type="component" value="Unassembled WGS sequence"/>
</dbReference>
<proteinExistence type="predicted"/>
<organism evidence="2 3">
    <name type="scientific">Streptomyces racemochromogenes</name>
    <dbReference type="NCBI Taxonomy" id="67353"/>
    <lineage>
        <taxon>Bacteria</taxon>
        <taxon>Bacillati</taxon>
        <taxon>Actinomycetota</taxon>
        <taxon>Actinomycetes</taxon>
        <taxon>Kitasatosporales</taxon>
        <taxon>Streptomycetaceae</taxon>
        <taxon>Streptomyces</taxon>
    </lineage>
</organism>
<name>A0ABW7P7R7_9ACTN</name>
<keyword evidence="3" id="KW-1185">Reference proteome</keyword>
<dbReference type="EMBL" id="JBBDHD010000007">
    <property type="protein sequence ID" value="MFH7594388.1"/>
    <property type="molecule type" value="Genomic_DNA"/>
</dbReference>
<reference evidence="2 3" key="1">
    <citation type="submission" date="2024-03" db="EMBL/GenBank/DDBJ databases">
        <title>Whole genome sequencing of Streptomyces racemochromogenes, to identify antimicrobial biosynthetic gene clusters.</title>
        <authorList>
            <person name="Suryawanshi P."/>
            <person name="Krishnaraj P.U."/>
            <person name="Arun Y.P."/>
            <person name="Suryawanshi M.P."/>
            <person name="Rakshit O."/>
        </authorList>
    </citation>
    <scope>NUCLEOTIDE SEQUENCE [LARGE SCALE GENOMIC DNA]</scope>
    <source>
        <strain evidence="2 3">AUDT626</strain>
    </source>
</reference>
<accession>A0ABW7P7R7</accession>
<evidence type="ECO:0000313" key="2">
    <source>
        <dbReference type="EMBL" id="MFH7594388.1"/>
    </source>
</evidence>
<protein>
    <submittedName>
        <fullName evidence="2">Uncharacterized protein</fullName>
    </submittedName>
</protein>
<evidence type="ECO:0000313" key="3">
    <source>
        <dbReference type="Proteomes" id="UP001610631"/>
    </source>
</evidence>
<comment type="caution">
    <text evidence="2">The sequence shown here is derived from an EMBL/GenBank/DDBJ whole genome shotgun (WGS) entry which is preliminary data.</text>
</comment>
<feature type="region of interest" description="Disordered" evidence="1">
    <location>
        <begin position="1"/>
        <end position="52"/>
    </location>
</feature>
<evidence type="ECO:0000256" key="1">
    <source>
        <dbReference type="SAM" id="MobiDB-lite"/>
    </source>
</evidence>
<sequence>MAHLRERDGQPSLAELQRRAGKTHDGRHRLPKSSLGAVLRGDAVPTAGGARR</sequence>
<dbReference type="RefSeq" id="WP_395508321.1">
    <property type="nucleotide sequence ID" value="NZ_JBBDHD010000007.1"/>
</dbReference>
<gene>
    <name evidence="2" type="ORF">WDV06_04685</name>
</gene>